<feature type="region of interest" description="Disordered" evidence="1">
    <location>
        <begin position="193"/>
        <end position="224"/>
    </location>
</feature>
<proteinExistence type="predicted"/>
<feature type="compositionally biased region" description="Basic residues" evidence="1">
    <location>
        <begin position="256"/>
        <end position="265"/>
    </location>
</feature>
<accession>A0ABY8EW72</accession>
<evidence type="ECO:0000256" key="1">
    <source>
        <dbReference type="SAM" id="MobiDB-lite"/>
    </source>
</evidence>
<dbReference type="Pfam" id="PF12859">
    <property type="entry name" value="ANAPC1"/>
    <property type="match status" value="1"/>
</dbReference>
<gene>
    <name evidence="3" type="ORF">GLX27_004553</name>
</gene>
<evidence type="ECO:0000313" key="3">
    <source>
        <dbReference type="EMBL" id="WFD49868.1"/>
    </source>
</evidence>
<evidence type="ECO:0000313" key="4">
    <source>
        <dbReference type="Proteomes" id="UP000818624"/>
    </source>
</evidence>
<feature type="compositionally biased region" description="Basic residues" evidence="1">
    <location>
        <begin position="656"/>
        <end position="673"/>
    </location>
</feature>
<feature type="compositionally biased region" description="Low complexity" evidence="1">
    <location>
        <begin position="594"/>
        <end position="615"/>
    </location>
</feature>
<feature type="region of interest" description="Disordered" evidence="1">
    <location>
        <begin position="594"/>
        <end position="804"/>
    </location>
</feature>
<dbReference type="InterPro" id="IPR049255">
    <property type="entry name" value="Apc1_N"/>
</dbReference>
<dbReference type="Proteomes" id="UP000818624">
    <property type="component" value="Chromosome 7"/>
</dbReference>
<feature type="compositionally biased region" description="Low complexity" evidence="1">
    <location>
        <begin position="193"/>
        <end position="203"/>
    </location>
</feature>
<sequence length="823" mass="86807">MAEQRGARRAGAQRVRDGDALLEWDGDALVCTRGAAVVRRWRFQEPIRAACAASLARDGAAPERAVCVVLERTAHLFFAWLGEAYVVPLPFRVAAAYAVACGLLLVEDAPSARVHYVRGVLDDPAPWKCVDAIRCAPDAPPTLHGAVRAFPSAAPGETVVYADAAHAFIVTASRHALRFYVYMCAAQPMAHDAAAPEPAAPVRTARRTSVRRTSRRHSAHAARDADMHMLAELAQPNASAARPAPHDALLGDRRASLPRRVRARKSSLPAADRETSDAVAQAPAADEPFAGFAQAHAAAALVDHVALPAPLADADVARVVCTPFTTRARTYVYVGVPTGRVYVRAVDGDAAAPRIGAPPPGVAAELDADAVRPVALACVPPAADALLVTGAHGAAVHCGAPGDATAAIAVAKDTAPDAVQVRPTCPTAQRVLDVAVATLPAPRASALLAAWARACGVGTEARRLGTWSTLERLAGVQAARVDAHDAYAAMCAAAPRDAFLNAVLGAPPTAVRDATTALGVDAPSLALALHFVALDAQADLYRRATELPRVVRLLQAVCRRLHWASWLDFWARRCGDGGGEGGEEGEVGVKRAPGEAAAPGAVSEAAAPGAASDVAAMDDAETGSLAAQDARNPPRNGPQRKDPQRKGPQKAPQPKGPRRKTPPRKAPRGHPHRPTSIPSSKTPSAPPRPSTPSTPRAPRRSALRPSRPSRRTCRGSRRSSPCTPRCAPPRRRRASRLPSPSSRRCSRCTGTPRRLRASPRGSRCRCTKRCARANSTPRRHGRRPRTRSSGASTHPHRPAAHTRRAACASRRRCCAHCPTASTR</sequence>
<reference evidence="3 4" key="1">
    <citation type="journal article" date="2020" name="Elife">
        <title>Loss of centromere function drives karyotype evolution in closely related Malassezia species.</title>
        <authorList>
            <person name="Sankaranarayanan S.R."/>
            <person name="Ianiri G."/>
            <person name="Coelho M.A."/>
            <person name="Reza M.H."/>
            <person name="Thimmappa B.C."/>
            <person name="Ganguly P."/>
            <person name="Vadnala R.N."/>
            <person name="Sun S."/>
            <person name="Siddharthan R."/>
            <person name="Tellgren-Roth C."/>
            <person name="Dawson T.L."/>
            <person name="Heitman J."/>
            <person name="Sanyal K."/>
        </authorList>
    </citation>
    <scope>NUCLEOTIDE SEQUENCE [LARGE SCALE GENOMIC DNA]</scope>
    <source>
        <strain evidence="3">CBS14141</strain>
    </source>
</reference>
<keyword evidence="4" id="KW-1185">Reference proteome</keyword>
<feature type="compositionally biased region" description="Basic residues" evidence="1">
    <location>
        <begin position="753"/>
        <end position="786"/>
    </location>
</feature>
<evidence type="ECO:0000259" key="2">
    <source>
        <dbReference type="Pfam" id="PF12859"/>
    </source>
</evidence>
<feature type="domain" description="Anaphase-promoting complex subunit 1 N-terminal" evidence="2">
    <location>
        <begin position="24"/>
        <end position="105"/>
    </location>
</feature>
<dbReference type="EMBL" id="CP046240">
    <property type="protein sequence ID" value="WFD49868.1"/>
    <property type="molecule type" value="Genomic_DNA"/>
</dbReference>
<protein>
    <recommendedName>
        <fullName evidence="2">Anaphase-promoting complex subunit 1 N-terminal domain-containing protein</fullName>
    </recommendedName>
</protein>
<feature type="compositionally biased region" description="Basic residues" evidence="1">
    <location>
        <begin position="204"/>
        <end position="220"/>
    </location>
</feature>
<feature type="compositionally biased region" description="Basic residues" evidence="1">
    <location>
        <begin position="697"/>
        <end position="717"/>
    </location>
</feature>
<organism evidence="3 4">
    <name type="scientific">Malassezia furfur</name>
    <name type="common">Pityriasis versicolor infection agent</name>
    <name type="synonym">Pityrosporum furfur</name>
    <dbReference type="NCBI Taxonomy" id="55194"/>
    <lineage>
        <taxon>Eukaryota</taxon>
        <taxon>Fungi</taxon>
        <taxon>Dikarya</taxon>
        <taxon>Basidiomycota</taxon>
        <taxon>Ustilaginomycotina</taxon>
        <taxon>Malasseziomycetes</taxon>
        <taxon>Malasseziales</taxon>
        <taxon>Malasseziaceae</taxon>
        <taxon>Malassezia</taxon>
    </lineage>
</organism>
<feature type="compositionally biased region" description="Basic residues" evidence="1">
    <location>
        <begin position="794"/>
        <end position="804"/>
    </location>
</feature>
<feature type="compositionally biased region" description="Low complexity" evidence="1">
    <location>
        <begin position="736"/>
        <end position="752"/>
    </location>
</feature>
<name>A0ABY8EW72_MALFU</name>
<feature type="region of interest" description="Disordered" evidence="1">
    <location>
        <begin position="250"/>
        <end position="276"/>
    </location>
</feature>